<reference evidence="2 3" key="1">
    <citation type="submission" date="2019-09" db="EMBL/GenBank/DDBJ databases">
        <title>Genome sequence and assembly of Taibaiella sp.</title>
        <authorList>
            <person name="Chhetri G."/>
        </authorList>
    </citation>
    <scope>NUCLEOTIDE SEQUENCE [LARGE SCALE GENOMIC DNA]</scope>
    <source>
        <strain evidence="2 3">KVB11</strain>
    </source>
</reference>
<dbReference type="AlphaFoldDB" id="A0A5M6CDB2"/>
<feature type="domain" description="Secretion system C-terminal sorting" evidence="1">
    <location>
        <begin position="477"/>
        <end position="544"/>
    </location>
</feature>
<gene>
    <name evidence="2" type="ORF">F0919_11505</name>
</gene>
<evidence type="ECO:0000313" key="2">
    <source>
        <dbReference type="EMBL" id="KAA5533168.1"/>
    </source>
</evidence>
<dbReference type="NCBIfam" id="TIGR04183">
    <property type="entry name" value="Por_Secre_tail"/>
    <property type="match status" value="1"/>
</dbReference>
<comment type="caution">
    <text evidence="2">The sequence shown here is derived from an EMBL/GenBank/DDBJ whole genome shotgun (WGS) entry which is preliminary data.</text>
</comment>
<name>A0A5M6CDB2_9BACT</name>
<dbReference type="Proteomes" id="UP000323632">
    <property type="component" value="Unassembled WGS sequence"/>
</dbReference>
<evidence type="ECO:0000313" key="3">
    <source>
        <dbReference type="Proteomes" id="UP000323632"/>
    </source>
</evidence>
<evidence type="ECO:0000259" key="1">
    <source>
        <dbReference type="Pfam" id="PF18962"/>
    </source>
</evidence>
<accession>A0A5M6CDB2</accession>
<dbReference type="InterPro" id="IPR026444">
    <property type="entry name" value="Secre_tail"/>
</dbReference>
<organism evidence="2 3">
    <name type="scientific">Taibaiella lutea</name>
    <dbReference type="NCBI Taxonomy" id="2608001"/>
    <lineage>
        <taxon>Bacteria</taxon>
        <taxon>Pseudomonadati</taxon>
        <taxon>Bacteroidota</taxon>
        <taxon>Chitinophagia</taxon>
        <taxon>Chitinophagales</taxon>
        <taxon>Chitinophagaceae</taxon>
        <taxon>Taibaiella</taxon>
    </lineage>
</organism>
<proteinExistence type="predicted"/>
<dbReference type="EMBL" id="VWSH01000003">
    <property type="protein sequence ID" value="KAA5533168.1"/>
    <property type="molecule type" value="Genomic_DNA"/>
</dbReference>
<dbReference type="Pfam" id="PF18962">
    <property type="entry name" value="Por_Secre_tail"/>
    <property type="match status" value="1"/>
</dbReference>
<sequence length="546" mass="58207">MQTGLSGFQIQFQDFQSDVMKLKFLIQLILVAGCTPVYAQWHNDTIVVNSGGLVSDWSVQTWNAANGNYSTVGSAGGPGSYGVFEHYGQSGNNNNSAFRNDGIYNAAVNGRDYFKGPGNNPGQQSIGGSVAPVFGELFLENGTGQPFDISNANGADIAGSASFANGVTTTVRGTASTGALRFRDNAIYINTAAGDAQYVNGYVTKSGDDAFTFPVGAQDGTDLRTLQISAPTSINNTLSVAYWNGSADSGLDPTTVGTQSLSSLNPSGITGIDKLATVSPICFWDWVATSGTSPLTVTVSIPSFSGNGGYASAADMRLAGWNLHTLQWDNLSGSNGATGNLEGSTITGNIIDMSNYGAIAIGNVLSFPLAVDILSFSGHMDSECSAHLHWTTAAETDIQAFAVRYSPNGKDYKDIAGMDVSNFTAPNDYNYTMPEVPAGKAIFGIKTLYKDGNAVYYQKELYLNSSCKLQDYLKITPNPTQNNIMISGFKGKSDVSLFDIMGRRLYNVQTEESALQINMENYPCGIYMVNVRDDNFGTKCEKIIKQ</sequence>
<protein>
    <submittedName>
        <fullName evidence="2">T9SS type A sorting domain-containing protein</fullName>
    </submittedName>
</protein>
<keyword evidence="3" id="KW-1185">Reference proteome</keyword>